<dbReference type="Gene3D" id="3.40.50.12550">
    <property type="entry name" value="Ubiquitin-activating enzyme E1, inactive adenylation domain, subdomain 2"/>
    <property type="match status" value="1"/>
</dbReference>
<dbReference type="Proteomes" id="UP000019335">
    <property type="component" value="Unassembled WGS sequence"/>
</dbReference>
<organism evidence="1 2">
    <name type="scientific">Nannochloropsis gaditana</name>
    <dbReference type="NCBI Taxonomy" id="72520"/>
    <lineage>
        <taxon>Eukaryota</taxon>
        <taxon>Sar</taxon>
        <taxon>Stramenopiles</taxon>
        <taxon>Ochrophyta</taxon>
        <taxon>Eustigmatophyceae</taxon>
        <taxon>Eustigmatales</taxon>
        <taxon>Monodopsidaceae</taxon>
        <taxon>Nannochloropsis</taxon>
    </lineage>
</organism>
<dbReference type="PROSITE" id="PS00536">
    <property type="entry name" value="UBIQUITIN_ACTIVAT_1"/>
    <property type="match status" value="1"/>
</dbReference>
<comment type="caution">
    <text evidence="1">The sequence shown here is derived from an EMBL/GenBank/DDBJ whole genome shotgun (WGS) entry which is preliminary data.</text>
</comment>
<dbReference type="GO" id="GO:0008641">
    <property type="term" value="F:ubiquitin-like modifier activating enzyme activity"/>
    <property type="evidence" value="ECO:0007669"/>
    <property type="project" value="InterPro"/>
</dbReference>
<protein>
    <submittedName>
        <fullName evidence="1">Ubiquitin-activating enzyme e1</fullName>
    </submittedName>
</protein>
<evidence type="ECO:0000313" key="2">
    <source>
        <dbReference type="Proteomes" id="UP000019335"/>
    </source>
</evidence>
<dbReference type="InterPro" id="IPR035985">
    <property type="entry name" value="Ubiquitin-activating_enz"/>
</dbReference>
<evidence type="ECO:0000313" key="1">
    <source>
        <dbReference type="EMBL" id="EWM19962.1"/>
    </source>
</evidence>
<dbReference type="SUPFAM" id="SSF69572">
    <property type="entry name" value="Activating enzymes of the ubiquitin-like proteins"/>
    <property type="match status" value="1"/>
</dbReference>
<dbReference type="InterPro" id="IPR018074">
    <property type="entry name" value="UBQ-activ_enz_E1_CS"/>
</dbReference>
<sequence>MASFFGGIVGQEVLKACSGKFSPIKQWFYFDALECLPTEPVSEAEAAPLNCRYDGQIAVFGKSVQREANKG</sequence>
<reference evidence="1 2" key="1">
    <citation type="journal article" date="2014" name="Mol. Plant">
        <title>Chromosome Scale Genome Assembly and Transcriptome Profiling of Nannochloropsis gaditana in Nitrogen Depletion.</title>
        <authorList>
            <person name="Corteggiani Carpinelli E."/>
            <person name="Telatin A."/>
            <person name="Vitulo N."/>
            <person name="Forcato C."/>
            <person name="D'Angelo M."/>
            <person name="Schiavon R."/>
            <person name="Vezzi A."/>
            <person name="Giacometti G.M."/>
            <person name="Morosinotto T."/>
            <person name="Valle G."/>
        </authorList>
    </citation>
    <scope>NUCLEOTIDE SEQUENCE [LARGE SCALE GENOMIC DNA]</scope>
    <source>
        <strain evidence="1 2">B-31</strain>
    </source>
</reference>
<gene>
    <name evidence="1" type="ORF">Naga_102632g1</name>
</gene>
<dbReference type="OrthoDB" id="10252231at2759"/>
<dbReference type="AlphaFoldDB" id="W7SZS3"/>
<keyword evidence="2" id="KW-1185">Reference proteome</keyword>
<accession>W7SZS3</accession>
<name>W7SZS3_9STRA</name>
<dbReference type="EMBL" id="AZIL01003590">
    <property type="protein sequence ID" value="EWM19962.1"/>
    <property type="molecule type" value="Genomic_DNA"/>
</dbReference>
<proteinExistence type="predicted"/>